<name>A0ABV5BG37_9BACL</name>
<comment type="caution">
    <text evidence="2">The sequence shown here is derived from an EMBL/GenBank/DDBJ whole genome shotgun (WGS) entry which is preliminary data.</text>
</comment>
<dbReference type="RefSeq" id="WP_375528240.1">
    <property type="nucleotide sequence ID" value="NZ_JBHILM010000043.1"/>
</dbReference>
<evidence type="ECO:0000256" key="1">
    <source>
        <dbReference type="SAM" id="MobiDB-lite"/>
    </source>
</evidence>
<proteinExistence type="predicted"/>
<evidence type="ECO:0000313" key="2">
    <source>
        <dbReference type="EMBL" id="MFB5684570.1"/>
    </source>
</evidence>
<keyword evidence="3" id="KW-1185">Reference proteome</keyword>
<accession>A0ABV5BG37</accession>
<dbReference type="Pfam" id="PF20092">
    <property type="entry name" value="DUF6483"/>
    <property type="match status" value="1"/>
</dbReference>
<feature type="region of interest" description="Disordered" evidence="1">
    <location>
        <begin position="222"/>
        <end position="242"/>
    </location>
</feature>
<reference evidence="2 3" key="1">
    <citation type="submission" date="2024-09" db="EMBL/GenBank/DDBJ databases">
        <authorList>
            <person name="Ruan L."/>
        </authorList>
    </citation>
    <scope>NUCLEOTIDE SEQUENCE [LARGE SCALE GENOMIC DNA]</scope>
    <source>
        <strain evidence="2 3">D33</strain>
    </source>
</reference>
<protein>
    <submittedName>
        <fullName evidence="2">DUF6483 family protein</fullName>
    </submittedName>
</protein>
<dbReference type="EMBL" id="JBHILM010000043">
    <property type="protein sequence ID" value="MFB5684570.1"/>
    <property type="molecule type" value="Genomic_DNA"/>
</dbReference>
<sequence length="242" mass="27704">MIYNQQKRACSSGMGHEAAGVKGRDLVVFRRDYLLRMMEEMTEAVGAALGLRQQNRHTEALARLDELLKKRFRLSLPLLESLPPEQIIDLFRMGGAVEVDKLQQASRLLEEAGRTRQDMGEPDQGLQLLMKALHLYVYSALNGASMEPLRLPERIAAVHEQVREYLLPLELDQLLAAYFEREGMYAQADEIWFDLGVKQKPLLHEAVAFYDRLLQRPDDELERGGLSRTEAEQGKEELLQLE</sequence>
<dbReference type="InterPro" id="IPR045507">
    <property type="entry name" value="DUF6483"/>
</dbReference>
<gene>
    <name evidence="2" type="ORF">ACE3NQ_27050</name>
</gene>
<evidence type="ECO:0000313" key="3">
    <source>
        <dbReference type="Proteomes" id="UP001580407"/>
    </source>
</evidence>
<organism evidence="2 3">
    <name type="scientific">Paenibacillus terreus</name>
    <dbReference type="NCBI Taxonomy" id="1387834"/>
    <lineage>
        <taxon>Bacteria</taxon>
        <taxon>Bacillati</taxon>
        <taxon>Bacillota</taxon>
        <taxon>Bacilli</taxon>
        <taxon>Bacillales</taxon>
        <taxon>Paenibacillaceae</taxon>
        <taxon>Paenibacillus</taxon>
    </lineage>
</organism>
<dbReference type="Proteomes" id="UP001580407">
    <property type="component" value="Unassembled WGS sequence"/>
</dbReference>